<evidence type="ECO:0000313" key="2">
    <source>
        <dbReference type="EMBL" id="SEQ25355.1"/>
    </source>
</evidence>
<name>A0ABY1B975_9PSED</name>
<organism evidence="2 3">
    <name type="scientific">Pseudomonas cuatrocienegasensis</name>
    <dbReference type="NCBI Taxonomy" id="543360"/>
    <lineage>
        <taxon>Bacteria</taxon>
        <taxon>Pseudomonadati</taxon>
        <taxon>Pseudomonadota</taxon>
        <taxon>Gammaproteobacteria</taxon>
        <taxon>Pseudomonadales</taxon>
        <taxon>Pseudomonadaceae</taxon>
        <taxon>Pseudomonas</taxon>
    </lineage>
</organism>
<gene>
    <name evidence="2" type="ORF">SAMN05216600_104240</name>
</gene>
<feature type="compositionally biased region" description="Basic and acidic residues" evidence="1">
    <location>
        <begin position="97"/>
        <end position="118"/>
    </location>
</feature>
<protein>
    <recommendedName>
        <fullName evidence="4">Lipoprotein</fullName>
    </recommendedName>
</protein>
<feature type="region of interest" description="Disordered" evidence="1">
    <location>
        <begin position="73"/>
        <end position="146"/>
    </location>
</feature>
<evidence type="ECO:0000313" key="3">
    <source>
        <dbReference type="Proteomes" id="UP000198512"/>
    </source>
</evidence>
<dbReference type="Proteomes" id="UP000198512">
    <property type="component" value="Unassembled WGS sequence"/>
</dbReference>
<evidence type="ECO:0000256" key="1">
    <source>
        <dbReference type="SAM" id="MobiDB-lite"/>
    </source>
</evidence>
<proteinExistence type="predicted"/>
<comment type="caution">
    <text evidence="2">The sequence shown here is derived from an EMBL/GenBank/DDBJ whole genome shotgun (WGS) entry which is preliminary data.</text>
</comment>
<feature type="compositionally biased region" description="Low complexity" evidence="1">
    <location>
        <begin position="77"/>
        <end position="93"/>
    </location>
</feature>
<dbReference type="RefSeq" id="WP_069517468.1">
    <property type="nucleotide sequence ID" value="NZ_FOFP01000004.1"/>
</dbReference>
<dbReference type="EMBL" id="FOFP01000004">
    <property type="protein sequence ID" value="SEQ25355.1"/>
    <property type="molecule type" value="Genomic_DNA"/>
</dbReference>
<dbReference type="PROSITE" id="PS51257">
    <property type="entry name" value="PROKAR_LIPOPROTEIN"/>
    <property type="match status" value="1"/>
</dbReference>
<reference evidence="2 3" key="1">
    <citation type="submission" date="2016-10" db="EMBL/GenBank/DDBJ databases">
        <authorList>
            <person name="Varghese N."/>
            <person name="Submissions S."/>
        </authorList>
    </citation>
    <scope>NUCLEOTIDE SEQUENCE [LARGE SCALE GENOMIC DNA]</scope>
    <source>
        <strain evidence="2 3">CIP 109853</strain>
    </source>
</reference>
<feature type="compositionally biased region" description="Basic and acidic residues" evidence="1">
    <location>
        <begin position="136"/>
        <end position="146"/>
    </location>
</feature>
<sequence length="146" mass="17620">MSLKLMLTVAIGFLLTGCAVYGDSYESRYRSYDRGYAQGYYYSPPPQRIYQPVYVVPRHDRYDDRRRYYDDRRRYGAHAYRPAPHRYAPAPHYQGGKRYDDRRHHNAGRPEYRPEQRQRHARPQGNPLIQSAPRQAYDRRSEARRY</sequence>
<keyword evidence="3" id="KW-1185">Reference proteome</keyword>
<evidence type="ECO:0008006" key="4">
    <source>
        <dbReference type="Google" id="ProtNLM"/>
    </source>
</evidence>
<accession>A0ABY1B975</accession>